<name>A0A834ITX2_RHYFE</name>
<reference evidence="1" key="1">
    <citation type="submission" date="2020-08" db="EMBL/GenBank/DDBJ databases">
        <title>Genome sequencing and assembly of the red palm weevil Rhynchophorus ferrugineus.</title>
        <authorList>
            <person name="Dias G.B."/>
            <person name="Bergman C.M."/>
            <person name="Manee M."/>
        </authorList>
    </citation>
    <scope>NUCLEOTIDE SEQUENCE</scope>
    <source>
        <strain evidence="1">AA-2017</strain>
        <tissue evidence="1">Whole larva</tissue>
    </source>
</reference>
<gene>
    <name evidence="1" type="ORF">GWI33_002412</name>
</gene>
<protein>
    <submittedName>
        <fullName evidence="1">Uncharacterized protein</fullName>
    </submittedName>
</protein>
<dbReference type="AlphaFoldDB" id="A0A834ITX2"/>
<keyword evidence="2" id="KW-1185">Reference proteome</keyword>
<proteinExistence type="predicted"/>
<sequence>MIAKPCIRPGAESMTARARREMLDLQDCFASTLIHRAGSDSRHQPPRIVAQEDVVGEIDRSIRLVSTARQVVVFSFDKNRDGGG</sequence>
<evidence type="ECO:0000313" key="2">
    <source>
        <dbReference type="Proteomes" id="UP000625711"/>
    </source>
</evidence>
<comment type="caution">
    <text evidence="1">The sequence shown here is derived from an EMBL/GenBank/DDBJ whole genome shotgun (WGS) entry which is preliminary data.</text>
</comment>
<accession>A0A834ITX2</accession>
<dbReference type="EMBL" id="JAACXV010000016">
    <property type="protein sequence ID" value="KAF7287027.1"/>
    <property type="molecule type" value="Genomic_DNA"/>
</dbReference>
<organism evidence="1 2">
    <name type="scientific">Rhynchophorus ferrugineus</name>
    <name type="common">Red palm weevil</name>
    <name type="synonym">Curculio ferrugineus</name>
    <dbReference type="NCBI Taxonomy" id="354439"/>
    <lineage>
        <taxon>Eukaryota</taxon>
        <taxon>Metazoa</taxon>
        <taxon>Ecdysozoa</taxon>
        <taxon>Arthropoda</taxon>
        <taxon>Hexapoda</taxon>
        <taxon>Insecta</taxon>
        <taxon>Pterygota</taxon>
        <taxon>Neoptera</taxon>
        <taxon>Endopterygota</taxon>
        <taxon>Coleoptera</taxon>
        <taxon>Polyphaga</taxon>
        <taxon>Cucujiformia</taxon>
        <taxon>Curculionidae</taxon>
        <taxon>Dryophthorinae</taxon>
        <taxon>Rhynchophorus</taxon>
    </lineage>
</organism>
<dbReference type="Proteomes" id="UP000625711">
    <property type="component" value="Unassembled WGS sequence"/>
</dbReference>
<evidence type="ECO:0000313" key="1">
    <source>
        <dbReference type="EMBL" id="KAF7287027.1"/>
    </source>
</evidence>